<sequence length="1142" mass="127286">RPTSQHHTTASSCRFWNFFELSPKEEPCHDAKKCSSSKNIVSSTLLSSNELDSASRTIGLNPRAYGYQFDLKSTPMTCLKVPKAVKQENFTSLLDGNPVPKTLKWKLKGYKTLRIEQAEDFAFVPGGKTYDFDILTKNNEHNELSPNSNKISKKITSGKKPASSKTTNNDNNKDTLCLTTKAIENKEQVECIKKSNLVEVNKDLKSETLSNQKVPLASQLLANSTLKKEEIKFLPISKSELSNQMKYQTQPLAQYSSRPPKKIQISPAPVVKQSSEKGTKKLTPVMEPREEKQPSFVSKLPLPTATQVSESTVSREWSTMENQGPKDTINSTQFYTVQRMHENKPLDLKPRSSVKTSDKNLSESSQMNTYFAPRSSKEKSGNFSVSRKEASELQNRPDYETIMGIPEKPKAVLKIANAGENGNVRTSPCAATQARLQQNSGNVGGQNQSAGSFGPNSSSMSGNSGNGSKKPPGSYPPFTTRRSSSNSSCLTKSSMVSKAVEGGVQGKNNSSSISTSSRNPAPRKCGDDDEPKCNRNRGRQRKCERQERPKCERQERPKCKKEKKTCKRYCCPALQTPMECNYSKFQCPKSKCDQAVVKPDTETDPTCLPNDTDKSREICTKPRRKKSELSCKRERPCKQKRREPSCEREQQPCQKRRSCKRQEQQDCGQTQDQGREICTKPRKRETCKRQRKCNDRDSGRRSAKCTGRRHYTQSAYKNRTKPLTNIKRYSSLPAFAFPLIGMRMNGESKQKILKTPTDSKFYGSDSCSKKDDPCKKVSSCGKKKEDPCKKVSSCGQKKEDPCKKAKASSCGQKKEDPCKKVKASSSCGQKKDPCKKSSSSCGAKKEDPCKKTKSSTTCGAKKPDPCKKSKSSSSCGAKKEDPCKKTKSSTTCGAKKPDPCKKSKSSSSCGAKKEDPCKKTKSSSTCGAKKQDPCKKAKPCGDTKKKVDPCDKSKGKSGDSCTQKRTQVCQDRKKVAASTTSQSESMKDRAERERKEMDECKKSIKDKKQKEEKKAPGLERVVSPCKQQSKDKKGCQKKFSAIDMPLNSLINSMSGLSVRRLVNVSSDRSFSTARSSSNSNDFEVEKSASNENKNYWKLNENDDFSFGELPVPVVTENQEEVQQDNPSFRPNWFLSWFNASYH</sequence>
<feature type="region of interest" description="Disordered" evidence="1">
    <location>
        <begin position="141"/>
        <end position="173"/>
    </location>
</feature>
<feature type="compositionally biased region" description="Low complexity" evidence="1">
    <location>
        <begin position="438"/>
        <end position="472"/>
    </location>
</feature>
<feature type="non-terminal residue" evidence="2">
    <location>
        <position position="1"/>
    </location>
</feature>
<protein>
    <submittedName>
        <fullName evidence="2">Uncharacterized protein</fullName>
    </submittedName>
</protein>
<name>A0A0L7QME9_9HYME</name>
<gene>
    <name evidence="2" type="ORF">WH47_09705</name>
</gene>
<feature type="region of interest" description="Disordered" evidence="1">
    <location>
        <begin position="438"/>
        <end position="564"/>
    </location>
</feature>
<evidence type="ECO:0000313" key="2">
    <source>
        <dbReference type="EMBL" id="KOC59724.1"/>
    </source>
</evidence>
<feature type="region of interest" description="Disordered" evidence="1">
    <location>
        <begin position="760"/>
        <end position="1036"/>
    </location>
</feature>
<feature type="compositionally biased region" description="Basic residues" evidence="1">
    <location>
        <begin position="701"/>
        <end position="711"/>
    </location>
</feature>
<feature type="compositionally biased region" description="Basic and acidic residues" evidence="1">
    <location>
        <begin position="341"/>
        <end position="361"/>
    </location>
</feature>
<proteinExistence type="predicted"/>
<feature type="compositionally biased region" description="Polar residues" evidence="1">
    <location>
        <begin position="304"/>
        <end position="322"/>
    </location>
</feature>
<feature type="compositionally biased region" description="Basic and acidic residues" evidence="1">
    <location>
        <begin position="627"/>
        <end position="650"/>
    </location>
</feature>
<feature type="region of interest" description="Disordered" evidence="1">
    <location>
        <begin position="252"/>
        <end position="329"/>
    </location>
</feature>
<feature type="compositionally biased region" description="Basic and acidic residues" evidence="1">
    <location>
        <begin position="929"/>
        <end position="957"/>
    </location>
</feature>
<dbReference type="EMBL" id="KQ414894">
    <property type="protein sequence ID" value="KOC59724.1"/>
    <property type="molecule type" value="Genomic_DNA"/>
</dbReference>
<feature type="compositionally biased region" description="Basic residues" evidence="1">
    <location>
        <begin position="680"/>
        <end position="691"/>
    </location>
</feature>
<evidence type="ECO:0000313" key="3">
    <source>
        <dbReference type="Proteomes" id="UP000053825"/>
    </source>
</evidence>
<feature type="compositionally biased region" description="Basic and acidic residues" evidence="1">
    <location>
        <begin position="541"/>
        <end position="557"/>
    </location>
</feature>
<evidence type="ECO:0000256" key="1">
    <source>
        <dbReference type="SAM" id="MobiDB-lite"/>
    </source>
</evidence>
<dbReference type="AlphaFoldDB" id="A0A0L7QME9"/>
<feature type="region of interest" description="Disordered" evidence="1">
    <location>
        <begin position="599"/>
        <end position="719"/>
    </location>
</feature>
<feature type="compositionally biased region" description="Basic and acidic residues" evidence="1">
    <location>
        <begin position="375"/>
        <end position="399"/>
    </location>
</feature>
<feature type="compositionally biased region" description="Polar residues" evidence="1">
    <location>
        <begin position="959"/>
        <end position="969"/>
    </location>
</feature>
<keyword evidence="3" id="KW-1185">Reference proteome</keyword>
<reference evidence="2 3" key="1">
    <citation type="submission" date="2015-07" db="EMBL/GenBank/DDBJ databases">
        <title>The genome of Habropoda laboriosa.</title>
        <authorList>
            <person name="Pan H."/>
            <person name="Kapheim K."/>
        </authorList>
    </citation>
    <scope>NUCLEOTIDE SEQUENCE [LARGE SCALE GENOMIC DNA]</scope>
    <source>
        <strain evidence="2">0110345459</strain>
    </source>
</reference>
<accession>A0A0L7QME9</accession>
<feature type="compositionally biased region" description="Low complexity" evidence="1">
    <location>
        <begin position="483"/>
        <end position="494"/>
    </location>
</feature>
<feature type="compositionally biased region" description="Basic and acidic residues" evidence="1">
    <location>
        <begin position="985"/>
        <end position="1017"/>
    </location>
</feature>
<feature type="compositionally biased region" description="Basic and acidic residues" evidence="1">
    <location>
        <begin position="611"/>
        <end position="620"/>
    </location>
</feature>
<dbReference type="STRING" id="597456.A0A0L7QME9"/>
<dbReference type="Proteomes" id="UP000053825">
    <property type="component" value="Unassembled WGS sequence"/>
</dbReference>
<organism evidence="2 3">
    <name type="scientific">Habropoda laboriosa</name>
    <dbReference type="NCBI Taxonomy" id="597456"/>
    <lineage>
        <taxon>Eukaryota</taxon>
        <taxon>Metazoa</taxon>
        <taxon>Ecdysozoa</taxon>
        <taxon>Arthropoda</taxon>
        <taxon>Hexapoda</taxon>
        <taxon>Insecta</taxon>
        <taxon>Pterygota</taxon>
        <taxon>Neoptera</taxon>
        <taxon>Endopterygota</taxon>
        <taxon>Hymenoptera</taxon>
        <taxon>Apocrita</taxon>
        <taxon>Aculeata</taxon>
        <taxon>Apoidea</taxon>
        <taxon>Anthophila</taxon>
        <taxon>Apidae</taxon>
        <taxon>Habropoda</taxon>
    </lineage>
</organism>
<feature type="region of interest" description="Disordered" evidence="1">
    <location>
        <begin position="341"/>
        <end position="404"/>
    </location>
</feature>